<evidence type="ECO:0000256" key="4">
    <source>
        <dbReference type="ARBA" id="ARBA00022692"/>
    </source>
</evidence>
<dbReference type="Pfam" id="PF01007">
    <property type="entry name" value="IRK"/>
    <property type="match status" value="1"/>
</dbReference>
<keyword evidence="6 11" id="KW-0630">Potassium</keyword>
<evidence type="ECO:0000256" key="7">
    <source>
        <dbReference type="ARBA" id="ARBA00022989"/>
    </source>
</evidence>
<evidence type="ECO:0000256" key="2">
    <source>
        <dbReference type="ARBA" id="ARBA00022448"/>
    </source>
</evidence>
<keyword evidence="4 11" id="KW-0812">Transmembrane</keyword>
<dbReference type="PANTHER" id="PTHR11767">
    <property type="entry name" value="INWARD RECTIFIER POTASSIUM CHANNEL"/>
    <property type="match status" value="1"/>
</dbReference>
<dbReference type="Proteomes" id="UP001217089">
    <property type="component" value="Unassembled WGS sequence"/>
</dbReference>
<evidence type="ECO:0000256" key="9">
    <source>
        <dbReference type="ARBA" id="ARBA00023136"/>
    </source>
</evidence>
<sequence>MDGNGSPVLFYQNMPAKPRKSRWPFVNFLRKKLQIGDYENEFGRKALVQKSGHYRVNYTGLKKYRGRFLKDIYITLIDLQWRYALAILFNAYLITFFFFGVMWYWLMADHGDFENLHDPNWEPCVSSVESFSDALLFSIETQTTIGYGVAYPNTDCGGALPLLFIQITFGIFLENLLLGFIFVKFAQPKKRRNTLMFSKRACINQEEGNLCLQVRVGDIRKSHLVDAKVHGVLVSRRLTDEGHLYPLYLHNIDFHANGMGDRIVLMWPMVLTHVITPESPLWKIKPADLSTENYELIVFIEGTIETTGEFCQARSSFLPTEILWGHRFDRIEEFDSSNGCWQIDFSGFNDVVYCSNIRHSAKELDDFKRKQSRRGQSSSNSRRRLPFVQQPPRLYRSMSYDLPPDYPSAINSTEYQKMQTHSVDIPLIKSKSGSREMNKDDEENQDAIIPSGSGQIMKDSPKPEQTENYVPSSSDDDSKFITSSNRIDLPLIKARSRPRLSPRATDDGDSDKTLSPAKSVLSSSDDDEYKDVEFAS</sequence>
<feature type="transmembrane region" description="Helical" evidence="13">
    <location>
        <begin position="162"/>
        <end position="183"/>
    </location>
</feature>
<evidence type="ECO:0000256" key="3">
    <source>
        <dbReference type="ARBA" id="ARBA00022538"/>
    </source>
</evidence>
<keyword evidence="5 11" id="KW-0851">Voltage-gated channel</keyword>
<keyword evidence="7 13" id="KW-1133">Transmembrane helix</keyword>
<keyword evidence="10 11" id="KW-0407">Ion channel</keyword>
<dbReference type="InterPro" id="IPR014756">
    <property type="entry name" value="Ig_E-set"/>
</dbReference>
<evidence type="ECO:0000256" key="1">
    <source>
        <dbReference type="ARBA" id="ARBA00004141"/>
    </source>
</evidence>
<accession>A0ABQ9E2G8</accession>
<evidence type="ECO:0000259" key="14">
    <source>
        <dbReference type="Pfam" id="PF01007"/>
    </source>
</evidence>
<name>A0ABQ9E2G8_TEGGR</name>
<dbReference type="SUPFAM" id="SSF81324">
    <property type="entry name" value="Voltage-gated potassium channels"/>
    <property type="match status" value="1"/>
</dbReference>
<proteinExistence type="inferred from homology"/>
<dbReference type="Gene3D" id="2.60.40.1400">
    <property type="entry name" value="G protein-activated inward rectifier potassium channel 1"/>
    <property type="match status" value="1"/>
</dbReference>
<feature type="region of interest" description="Disordered" evidence="12">
    <location>
        <begin position="417"/>
        <end position="536"/>
    </location>
</feature>
<dbReference type="InterPro" id="IPR040445">
    <property type="entry name" value="Kir_TM"/>
</dbReference>
<reference evidence="16 17" key="1">
    <citation type="submission" date="2022-12" db="EMBL/GenBank/DDBJ databases">
        <title>Chromosome-level genome of Tegillarca granosa.</title>
        <authorList>
            <person name="Kim J."/>
        </authorList>
    </citation>
    <scope>NUCLEOTIDE SEQUENCE [LARGE SCALE GENOMIC DNA]</scope>
    <source>
        <strain evidence="16">Teg-2019</strain>
        <tissue evidence="16">Adductor muscle</tissue>
    </source>
</reference>
<evidence type="ECO:0000256" key="11">
    <source>
        <dbReference type="RuleBase" id="RU003822"/>
    </source>
</evidence>
<dbReference type="InterPro" id="IPR016449">
    <property type="entry name" value="K_chnl_inward-rec_Kir"/>
</dbReference>
<evidence type="ECO:0000256" key="12">
    <source>
        <dbReference type="SAM" id="MobiDB-lite"/>
    </source>
</evidence>
<dbReference type="EMBL" id="JARBDR010000921">
    <property type="protein sequence ID" value="KAJ8299628.1"/>
    <property type="molecule type" value="Genomic_DNA"/>
</dbReference>
<comment type="caution">
    <text evidence="16">The sequence shown here is derived from an EMBL/GenBank/DDBJ whole genome shotgun (WGS) entry which is preliminary data.</text>
</comment>
<dbReference type="InterPro" id="IPR041647">
    <property type="entry name" value="IRK_C"/>
</dbReference>
<feature type="domain" description="Potassium channel inwardly rectifying transmembrane" evidence="14">
    <location>
        <begin position="48"/>
        <end position="188"/>
    </location>
</feature>
<evidence type="ECO:0000259" key="15">
    <source>
        <dbReference type="Pfam" id="PF17655"/>
    </source>
</evidence>
<protein>
    <submittedName>
        <fullName evidence="16">Uncharacterized protein</fullName>
    </submittedName>
</protein>
<comment type="subcellular location">
    <subcellularLocation>
        <location evidence="1 11">Membrane</location>
        <topology evidence="1 11">Multi-pass membrane protein</topology>
    </subcellularLocation>
</comment>
<comment type="similarity">
    <text evidence="11">Belongs to the inward rectifier-type potassium channel (TC 1.A.2.1) family.</text>
</comment>
<dbReference type="InterPro" id="IPR013518">
    <property type="entry name" value="K_chnl_inward-rec_Kir_cyto"/>
</dbReference>
<keyword evidence="2 11" id="KW-0813">Transport</keyword>
<dbReference type="PRINTS" id="PR01320">
    <property type="entry name" value="KIRCHANNEL"/>
</dbReference>
<keyword evidence="8 11" id="KW-0406">Ion transport</keyword>
<keyword evidence="9 13" id="KW-0472">Membrane</keyword>
<feature type="transmembrane region" description="Helical" evidence="13">
    <location>
        <begin position="83"/>
        <end position="106"/>
    </location>
</feature>
<keyword evidence="3 11" id="KW-0633">Potassium transport</keyword>
<evidence type="ECO:0000256" key="8">
    <source>
        <dbReference type="ARBA" id="ARBA00023065"/>
    </source>
</evidence>
<feature type="region of interest" description="Disordered" evidence="12">
    <location>
        <begin position="365"/>
        <end position="388"/>
    </location>
</feature>
<keyword evidence="17" id="KW-1185">Reference proteome</keyword>
<organism evidence="16 17">
    <name type="scientific">Tegillarca granosa</name>
    <name type="common">Malaysian cockle</name>
    <name type="synonym">Anadara granosa</name>
    <dbReference type="NCBI Taxonomy" id="220873"/>
    <lineage>
        <taxon>Eukaryota</taxon>
        <taxon>Metazoa</taxon>
        <taxon>Spiralia</taxon>
        <taxon>Lophotrochozoa</taxon>
        <taxon>Mollusca</taxon>
        <taxon>Bivalvia</taxon>
        <taxon>Autobranchia</taxon>
        <taxon>Pteriomorphia</taxon>
        <taxon>Arcoida</taxon>
        <taxon>Arcoidea</taxon>
        <taxon>Arcidae</taxon>
        <taxon>Tegillarca</taxon>
    </lineage>
</organism>
<evidence type="ECO:0000256" key="10">
    <source>
        <dbReference type="ARBA" id="ARBA00023303"/>
    </source>
</evidence>
<evidence type="ECO:0000256" key="13">
    <source>
        <dbReference type="SAM" id="Phobius"/>
    </source>
</evidence>
<evidence type="ECO:0000313" key="16">
    <source>
        <dbReference type="EMBL" id="KAJ8299628.1"/>
    </source>
</evidence>
<dbReference type="Gene3D" id="1.10.287.70">
    <property type="match status" value="1"/>
</dbReference>
<dbReference type="PANTHER" id="PTHR11767:SF102">
    <property type="entry name" value="INWARDLY RECTIFYING POTASSIUM CHANNEL 1, ISOFORM F"/>
    <property type="match status" value="1"/>
</dbReference>
<dbReference type="SUPFAM" id="SSF81296">
    <property type="entry name" value="E set domains"/>
    <property type="match status" value="1"/>
</dbReference>
<evidence type="ECO:0000256" key="5">
    <source>
        <dbReference type="ARBA" id="ARBA00022882"/>
    </source>
</evidence>
<feature type="domain" description="Inward rectifier potassium channel C-terminal" evidence="15">
    <location>
        <begin position="195"/>
        <end position="368"/>
    </location>
</feature>
<evidence type="ECO:0000256" key="6">
    <source>
        <dbReference type="ARBA" id="ARBA00022958"/>
    </source>
</evidence>
<gene>
    <name evidence="16" type="ORF">KUTeg_023688</name>
</gene>
<dbReference type="Pfam" id="PF17655">
    <property type="entry name" value="IRK_C"/>
    <property type="match status" value="1"/>
</dbReference>
<evidence type="ECO:0000313" key="17">
    <source>
        <dbReference type="Proteomes" id="UP001217089"/>
    </source>
</evidence>